<dbReference type="EMBL" id="CP030041">
    <property type="protein sequence ID" value="AWW31622.1"/>
    <property type="molecule type" value="Genomic_DNA"/>
</dbReference>
<feature type="chain" id="PRO_5016295722" evidence="1">
    <location>
        <begin position="27"/>
        <end position="186"/>
    </location>
</feature>
<name>A0A2Z4IKH0_9BACT</name>
<organism evidence="2 3">
    <name type="scientific">Echinicola strongylocentroti</name>
    <dbReference type="NCBI Taxonomy" id="1795355"/>
    <lineage>
        <taxon>Bacteria</taxon>
        <taxon>Pseudomonadati</taxon>
        <taxon>Bacteroidota</taxon>
        <taxon>Cytophagia</taxon>
        <taxon>Cytophagales</taxon>
        <taxon>Cyclobacteriaceae</taxon>
        <taxon>Echinicola</taxon>
    </lineage>
</organism>
<feature type="signal peptide" evidence="1">
    <location>
        <begin position="1"/>
        <end position="26"/>
    </location>
</feature>
<proteinExistence type="predicted"/>
<dbReference type="OrthoDB" id="823720at2"/>
<evidence type="ECO:0000313" key="3">
    <source>
        <dbReference type="Proteomes" id="UP000248688"/>
    </source>
</evidence>
<keyword evidence="1" id="KW-0732">Signal</keyword>
<dbReference type="KEGG" id="est:DN752_16650"/>
<sequence length="186" mass="21263">MNKNISLFLFCSLFALTTLGLSSAHAQRYMILQKGGNQKTRIKYEEGDLITYQTKDMSYFISDQIKEIHRDFLVLRENIIRPENIAVVDVRDTREQNRTIKSFSTIFAAAGALLLTAETINSLYTEGELSYSKGGLIISGALLAGSFVISRFKQKYFKNEGRNKIQIIYLDITPIEKENDKKNLYQ</sequence>
<gene>
    <name evidence="2" type="ORF">DN752_16650</name>
</gene>
<dbReference type="Proteomes" id="UP000248688">
    <property type="component" value="Chromosome"/>
</dbReference>
<accession>A0A2Z4IKH0</accession>
<evidence type="ECO:0000313" key="2">
    <source>
        <dbReference type="EMBL" id="AWW31622.1"/>
    </source>
</evidence>
<keyword evidence="3" id="KW-1185">Reference proteome</keyword>
<reference evidence="2 3" key="1">
    <citation type="submission" date="2018-06" db="EMBL/GenBank/DDBJ databases">
        <title>Echinicola strongylocentroti sp. nov., isolated from a sea urchin Strongylocentrotus intermedius.</title>
        <authorList>
            <person name="Bae S.S."/>
        </authorList>
    </citation>
    <scope>NUCLEOTIDE SEQUENCE [LARGE SCALE GENOMIC DNA]</scope>
    <source>
        <strain evidence="2 3">MEBiC08714</strain>
    </source>
</reference>
<dbReference type="AlphaFoldDB" id="A0A2Z4IKH0"/>
<protein>
    <submittedName>
        <fullName evidence="2">Uncharacterized protein</fullName>
    </submittedName>
</protein>
<evidence type="ECO:0000256" key="1">
    <source>
        <dbReference type="SAM" id="SignalP"/>
    </source>
</evidence>
<dbReference type="RefSeq" id="WP_112784997.1">
    <property type="nucleotide sequence ID" value="NZ_CP030041.1"/>
</dbReference>